<dbReference type="SMART" id="SM00850">
    <property type="entry name" value="LytTR"/>
    <property type="match status" value="1"/>
</dbReference>
<keyword evidence="3" id="KW-0597">Phosphoprotein</keyword>
<evidence type="ECO:0000256" key="1">
    <source>
        <dbReference type="ARBA" id="ARBA00018672"/>
    </source>
</evidence>
<dbReference type="InterPro" id="IPR011006">
    <property type="entry name" value="CheY-like_superfamily"/>
</dbReference>
<organism evidence="5 6">
    <name type="scientific">Anaeromicropila populeti</name>
    <dbReference type="NCBI Taxonomy" id="37658"/>
    <lineage>
        <taxon>Bacteria</taxon>
        <taxon>Bacillati</taxon>
        <taxon>Bacillota</taxon>
        <taxon>Clostridia</taxon>
        <taxon>Lachnospirales</taxon>
        <taxon>Lachnospiraceae</taxon>
        <taxon>Anaeromicropila</taxon>
    </lineage>
</organism>
<feature type="domain" description="Response regulatory" evidence="4">
    <location>
        <begin position="4"/>
        <end position="123"/>
    </location>
</feature>
<dbReference type="SMART" id="SM00448">
    <property type="entry name" value="REC"/>
    <property type="match status" value="1"/>
</dbReference>
<keyword evidence="6" id="KW-1185">Reference proteome</keyword>
<dbReference type="RefSeq" id="WP_092563076.1">
    <property type="nucleotide sequence ID" value="NZ_FOYZ01000015.1"/>
</dbReference>
<dbReference type="Gene3D" id="2.40.50.1020">
    <property type="entry name" value="LytTr DNA-binding domain"/>
    <property type="match status" value="1"/>
</dbReference>
<sequence length="242" mass="28167">MKLTTLIVDDDLVALSVHKAYIESFSKKYRVQTTIHTFSDITEEFHVFIAKQKIDLAILDIKINQTSGIAVAKKIQSLYPLTAIIFISNYAQYTFDAFELLAYGYLMKTVKQETFERLFVRTIHYLNSKKSNTSTSTLEFIYNRQKTVIKQHSICYIQKDDQRVNIITNISNFTVYESIKQLESRLCYFFIKAHSGLIINMNNILHIDGKRIIMNTGDIFDIPPSRMKKVNEVYKNFPKGLF</sequence>
<dbReference type="STRING" id="37658.SAMN05661086_03230"/>
<dbReference type="Pfam" id="PF04397">
    <property type="entry name" value="LytTR"/>
    <property type="match status" value="1"/>
</dbReference>
<dbReference type="PANTHER" id="PTHR37299">
    <property type="entry name" value="TRANSCRIPTIONAL REGULATOR-RELATED"/>
    <property type="match status" value="1"/>
</dbReference>
<evidence type="ECO:0000256" key="2">
    <source>
        <dbReference type="ARBA" id="ARBA00024867"/>
    </source>
</evidence>
<reference evidence="5 6" key="1">
    <citation type="submission" date="2016-10" db="EMBL/GenBank/DDBJ databases">
        <authorList>
            <person name="de Groot N.N."/>
        </authorList>
    </citation>
    <scope>NUCLEOTIDE SEQUENCE [LARGE SCALE GENOMIC DNA]</scope>
    <source>
        <strain evidence="5 6">743A</strain>
    </source>
</reference>
<name>A0A1I6LDB3_9FIRM</name>
<dbReference type="SUPFAM" id="SSF52172">
    <property type="entry name" value="CheY-like"/>
    <property type="match status" value="1"/>
</dbReference>
<proteinExistence type="predicted"/>
<evidence type="ECO:0000313" key="5">
    <source>
        <dbReference type="EMBL" id="SFS01414.1"/>
    </source>
</evidence>
<dbReference type="CDD" id="cd00156">
    <property type="entry name" value="REC"/>
    <property type="match status" value="1"/>
</dbReference>
<dbReference type="PROSITE" id="PS50110">
    <property type="entry name" value="RESPONSE_REGULATORY"/>
    <property type="match status" value="1"/>
</dbReference>
<dbReference type="PANTHER" id="PTHR37299:SF1">
    <property type="entry name" value="STAGE 0 SPORULATION PROTEIN A HOMOLOG"/>
    <property type="match status" value="1"/>
</dbReference>
<dbReference type="InterPro" id="IPR007492">
    <property type="entry name" value="LytTR_DNA-bd_dom"/>
</dbReference>
<dbReference type="GO" id="GO:0003677">
    <property type="term" value="F:DNA binding"/>
    <property type="evidence" value="ECO:0007669"/>
    <property type="project" value="InterPro"/>
</dbReference>
<feature type="modified residue" description="4-aspartylphosphate" evidence="3">
    <location>
        <position position="60"/>
    </location>
</feature>
<dbReference type="InterPro" id="IPR001789">
    <property type="entry name" value="Sig_transdc_resp-reg_receiver"/>
</dbReference>
<dbReference type="Proteomes" id="UP000199659">
    <property type="component" value="Unassembled WGS sequence"/>
</dbReference>
<gene>
    <name evidence="5" type="ORF">SAMN05661086_03230</name>
</gene>
<evidence type="ECO:0000259" key="4">
    <source>
        <dbReference type="PROSITE" id="PS50110"/>
    </source>
</evidence>
<evidence type="ECO:0000313" key="6">
    <source>
        <dbReference type="Proteomes" id="UP000199659"/>
    </source>
</evidence>
<comment type="function">
    <text evidence="2">May play the central regulatory role in sporulation. It may be an element of the effector pathway responsible for the activation of sporulation genes in response to nutritional stress. Spo0A may act in concert with spo0H (a sigma factor) to control the expression of some genes that are critical to the sporulation process.</text>
</comment>
<dbReference type="Pfam" id="PF00072">
    <property type="entry name" value="Response_reg"/>
    <property type="match status" value="1"/>
</dbReference>
<dbReference type="AlphaFoldDB" id="A0A1I6LDB3"/>
<protein>
    <recommendedName>
        <fullName evidence="1">Stage 0 sporulation protein A homolog</fullName>
    </recommendedName>
</protein>
<dbReference type="EMBL" id="FOYZ01000015">
    <property type="protein sequence ID" value="SFS01414.1"/>
    <property type="molecule type" value="Genomic_DNA"/>
</dbReference>
<evidence type="ECO:0000256" key="3">
    <source>
        <dbReference type="PROSITE-ProRule" id="PRU00169"/>
    </source>
</evidence>
<accession>A0A1I6LDB3</accession>
<dbReference type="Gene3D" id="3.40.50.2300">
    <property type="match status" value="1"/>
</dbReference>
<dbReference type="GO" id="GO:0000156">
    <property type="term" value="F:phosphorelay response regulator activity"/>
    <property type="evidence" value="ECO:0007669"/>
    <property type="project" value="InterPro"/>
</dbReference>
<dbReference type="InterPro" id="IPR046947">
    <property type="entry name" value="LytR-like"/>
</dbReference>